<dbReference type="PATRIC" id="fig|1122219.3.peg.2645"/>
<dbReference type="PANTHER" id="PTHR11839:SF18">
    <property type="entry name" value="NUDIX HYDROLASE DOMAIN-CONTAINING PROTEIN"/>
    <property type="match status" value="1"/>
</dbReference>
<dbReference type="PANTHER" id="PTHR11839">
    <property type="entry name" value="UDP/ADP-SUGAR PYROPHOSPHATASE"/>
    <property type="match status" value="1"/>
</dbReference>
<dbReference type="InParanoid" id="A0A0J6ZL53"/>
<keyword evidence="2 4" id="KW-0378">Hydrolase</keyword>
<dbReference type="GO" id="GO:0005829">
    <property type="term" value="C:cytosol"/>
    <property type="evidence" value="ECO:0007669"/>
    <property type="project" value="TreeGrafter"/>
</dbReference>
<evidence type="ECO:0000259" key="3">
    <source>
        <dbReference type="PROSITE" id="PS51462"/>
    </source>
</evidence>
<organism evidence="4 5">
    <name type="scientific">Megasphaera cerevisiae DSM 20462</name>
    <dbReference type="NCBI Taxonomy" id="1122219"/>
    <lineage>
        <taxon>Bacteria</taxon>
        <taxon>Bacillati</taxon>
        <taxon>Bacillota</taxon>
        <taxon>Negativicutes</taxon>
        <taxon>Veillonellales</taxon>
        <taxon>Veillonellaceae</taxon>
        <taxon>Megasphaera</taxon>
    </lineage>
</organism>
<keyword evidence="5" id="KW-1185">Reference proteome</keyword>
<evidence type="ECO:0000313" key="4">
    <source>
        <dbReference type="EMBL" id="KMO85566.1"/>
    </source>
</evidence>
<name>A0A0J6ZL53_9FIRM</name>
<dbReference type="OrthoDB" id="9806150at2"/>
<dbReference type="InterPro" id="IPR000086">
    <property type="entry name" value="NUDIX_hydrolase_dom"/>
</dbReference>
<dbReference type="AlphaFoldDB" id="A0A0J6ZL53"/>
<sequence>MSISTEKMVSRKEIMKGKVLHVTVDTVRINDSDKLAVREAVWHFGACAILPVADDGRIILVRQYRYAATQPMLEVPAGKIEHNGESPDICAARELEEEAGVTAGEILPLGYVYTSPGFCNERIYLYLARQLHKGAQHLDDDEFMNIERYTPKEMEELIANNEIVDAKTIAAFEKSRRYLAGI</sequence>
<dbReference type="STRING" id="39029.BSR42_05700"/>
<reference evidence="4 5" key="1">
    <citation type="submission" date="2015-06" db="EMBL/GenBank/DDBJ databases">
        <title>Draft genome sequence of beer spoilage bacterium Megasphaera cerevisiae type strain 20462.</title>
        <authorList>
            <person name="Kutumbaka K."/>
            <person name="Pasmowitz J."/>
            <person name="Mategko J."/>
            <person name="Reyes D."/>
            <person name="Friedrich A."/>
            <person name="Han S."/>
            <person name="Martens-Habbena W."/>
            <person name="Neal-McKinney J."/>
            <person name="Janagama H.K."/>
            <person name="Nadala C."/>
            <person name="Samadpour M."/>
        </authorList>
    </citation>
    <scope>NUCLEOTIDE SEQUENCE [LARGE SCALE GENOMIC DNA]</scope>
    <source>
        <strain evidence="4 5">DSM 20462</strain>
    </source>
</reference>
<dbReference type="InterPro" id="IPR015797">
    <property type="entry name" value="NUDIX_hydrolase-like_dom_sf"/>
</dbReference>
<dbReference type="Proteomes" id="UP000036503">
    <property type="component" value="Unassembled WGS sequence"/>
</dbReference>
<evidence type="ECO:0000313" key="5">
    <source>
        <dbReference type="Proteomes" id="UP000036503"/>
    </source>
</evidence>
<gene>
    <name evidence="4" type="ORF">AB840_12810</name>
</gene>
<feature type="domain" description="Nudix hydrolase" evidence="3">
    <location>
        <begin position="42"/>
        <end position="171"/>
    </location>
</feature>
<evidence type="ECO:0000256" key="2">
    <source>
        <dbReference type="ARBA" id="ARBA00022801"/>
    </source>
</evidence>
<dbReference type="PROSITE" id="PS51462">
    <property type="entry name" value="NUDIX"/>
    <property type="match status" value="1"/>
</dbReference>
<dbReference type="Pfam" id="PF00293">
    <property type="entry name" value="NUDIX"/>
    <property type="match status" value="1"/>
</dbReference>
<protein>
    <submittedName>
        <fullName evidence="4">NUDIX hydrolase</fullName>
    </submittedName>
</protein>
<dbReference type="SUPFAM" id="SSF55811">
    <property type="entry name" value="Nudix"/>
    <property type="match status" value="1"/>
</dbReference>
<dbReference type="GO" id="GO:0019693">
    <property type="term" value="P:ribose phosphate metabolic process"/>
    <property type="evidence" value="ECO:0007669"/>
    <property type="project" value="TreeGrafter"/>
</dbReference>
<dbReference type="CDD" id="cd03424">
    <property type="entry name" value="NUDIX_ADPRase_Nudt5_UGPPase_Nudt14"/>
    <property type="match status" value="1"/>
</dbReference>
<dbReference type="GO" id="GO:0016787">
    <property type="term" value="F:hydrolase activity"/>
    <property type="evidence" value="ECO:0007669"/>
    <property type="project" value="UniProtKB-KW"/>
</dbReference>
<comment type="cofactor">
    <cofactor evidence="1">
        <name>Mg(2+)</name>
        <dbReference type="ChEBI" id="CHEBI:18420"/>
    </cofactor>
</comment>
<dbReference type="Gene3D" id="3.90.79.10">
    <property type="entry name" value="Nucleoside Triphosphate Pyrophosphohydrolase"/>
    <property type="match status" value="1"/>
</dbReference>
<evidence type="ECO:0000256" key="1">
    <source>
        <dbReference type="ARBA" id="ARBA00001946"/>
    </source>
</evidence>
<dbReference type="RefSeq" id="WP_048515240.1">
    <property type="nucleotide sequence ID" value="NZ_FUXD01000046.1"/>
</dbReference>
<dbReference type="EMBL" id="LEKT01000056">
    <property type="protein sequence ID" value="KMO85566.1"/>
    <property type="molecule type" value="Genomic_DNA"/>
</dbReference>
<proteinExistence type="predicted"/>
<dbReference type="GO" id="GO:0006753">
    <property type="term" value="P:nucleoside phosphate metabolic process"/>
    <property type="evidence" value="ECO:0007669"/>
    <property type="project" value="TreeGrafter"/>
</dbReference>
<dbReference type="FunCoup" id="A0A0J6ZL53">
    <property type="interactions" value="346"/>
</dbReference>
<comment type="caution">
    <text evidence="4">The sequence shown here is derived from an EMBL/GenBank/DDBJ whole genome shotgun (WGS) entry which is preliminary data.</text>
</comment>
<accession>A0A0J6ZL53</accession>